<organism evidence="11">
    <name type="scientific">Caldilineaceae bacterium SB0662_bin_9</name>
    <dbReference type="NCBI Taxonomy" id="2605258"/>
    <lineage>
        <taxon>Bacteria</taxon>
        <taxon>Bacillati</taxon>
        <taxon>Chloroflexota</taxon>
        <taxon>Caldilineae</taxon>
        <taxon>Caldilineales</taxon>
        <taxon>Caldilineaceae</taxon>
    </lineage>
</organism>
<dbReference type="InterPro" id="IPR011877">
    <property type="entry name" value="Ribokinase"/>
</dbReference>
<keyword evidence="8 9" id="KW-0119">Carbohydrate metabolism</keyword>
<feature type="binding site" evidence="9">
    <location>
        <position position="268"/>
    </location>
    <ligand>
        <name>ATP</name>
        <dbReference type="ChEBI" id="CHEBI:30616"/>
    </ligand>
</feature>
<dbReference type="InterPro" id="IPR002139">
    <property type="entry name" value="Ribo/fructo_kinase"/>
</dbReference>
<dbReference type="CDD" id="cd01174">
    <property type="entry name" value="ribokinase"/>
    <property type="match status" value="1"/>
</dbReference>
<comment type="cofactor">
    <cofactor evidence="9">
        <name>Mg(2+)</name>
        <dbReference type="ChEBI" id="CHEBI:18420"/>
    </cofactor>
    <text evidence="9">Requires a divalent cation, most likely magnesium in vivo, as an electrophilic catalyst to aid phosphoryl group transfer. It is the chelate of the metal and the nucleotide that is the actual substrate.</text>
</comment>
<evidence type="ECO:0000259" key="10">
    <source>
        <dbReference type="Pfam" id="PF00294"/>
    </source>
</evidence>
<dbReference type="PRINTS" id="PR00990">
    <property type="entry name" value="RIBOKINASE"/>
</dbReference>
<name>A0A6B1DRS0_9CHLR</name>
<comment type="caution">
    <text evidence="11">The sequence shown here is derived from an EMBL/GenBank/DDBJ whole genome shotgun (WGS) entry which is preliminary data.</text>
</comment>
<sequence length="299" mass="31179">MLVTVGSLNIDHVYQVEEISRPGETIHTLDYAKFSGGKGLNQSVAAARAGVEVKHMGCIGQEGQFLSDLLEESGVDVSGVLVRENIASGHAIIQVNRAGENSIFIYGGANQTVEAAQLAGVLDGQAQLGWVLFQNETSEVPEMMHLAAARGWSVAYNPAPMADDLSSNFPLDQVSVLFVNQLEGEELTGFNQAERIAGHLLSHYADMTVVVTRGADGAYCGSAQGTIAVDGISVRPVDTTGAGDTFIGYFMAGFMKSGSAATALALANRAAAVCVTRAGAAASIPYAAELDDPVASPRE</sequence>
<evidence type="ECO:0000256" key="1">
    <source>
        <dbReference type="ARBA" id="ARBA00022679"/>
    </source>
</evidence>
<keyword evidence="3 9" id="KW-0547">Nucleotide-binding</keyword>
<feature type="binding site" evidence="9">
    <location>
        <begin position="212"/>
        <end position="217"/>
    </location>
    <ligand>
        <name>ATP</name>
        <dbReference type="ChEBI" id="CHEBI:30616"/>
    </ligand>
</feature>
<feature type="binding site" evidence="9">
    <location>
        <position position="283"/>
    </location>
    <ligand>
        <name>K(+)</name>
        <dbReference type="ChEBI" id="CHEBI:29103"/>
    </ligand>
</feature>
<protein>
    <recommendedName>
        <fullName evidence="9">Ribokinase</fullName>
        <shortName evidence="9">RK</shortName>
        <ecNumber evidence="9">2.7.1.15</ecNumber>
    </recommendedName>
</protein>
<feature type="binding site" evidence="9">
    <location>
        <begin position="9"/>
        <end position="11"/>
    </location>
    <ligand>
        <name>substrate</name>
    </ligand>
</feature>
<feature type="binding site" evidence="9">
    <location>
        <position position="277"/>
    </location>
    <ligand>
        <name>K(+)</name>
        <dbReference type="ChEBI" id="CHEBI:29103"/>
    </ligand>
</feature>
<feature type="binding site" evidence="9">
    <location>
        <position position="136"/>
    </location>
    <ligand>
        <name>substrate</name>
    </ligand>
</feature>
<feature type="active site" description="Proton acceptor" evidence="9">
    <location>
        <position position="244"/>
    </location>
</feature>
<evidence type="ECO:0000256" key="6">
    <source>
        <dbReference type="ARBA" id="ARBA00022842"/>
    </source>
</evidence>
<gene>
    <name evidence="9" type="primary">rbsK</name>
    <name evidence="11" type="ORF">F4Y08_04120</name>
</gene>
<comment type="pathway">
    <text evidence="9">Carbohydrate metabolism; D-ribose degradation; D-ribose 5-phosphate from beta-D-ribopyranose: step 2/2.</text>
</comment>
<evidence type="ECO:0000313" key="11">
    <source>
        <dbReference type="EMBL" id="MYD89515.1"/>
    </source>
</evidence>
<keyword evidence="2 9" id="KW-0479">Metal-binding</keyword>
<dbReference type="HAMAP" id="MF_01987">
    <property type="entry name" value="Ribokinase"/>
    <property type="match status" value="1"/>
</dbReference>
<comment type="subcellular location">
    <subcellularLocation>
        <location evidence="9">Cytoplasm</location>
    </subcellularLocation>
</comment>
<comment type="subunit">
    <text evidence="9">Homodimer.</text>
</comment>
<feature type="binding site" evidence="9">
    <location>
        <position position="238"/>
    </location>
    <ligand>
        <name>K(+)</name>
        <dbReference type="ChEBI" id="CHEBI:29103"/>
    </ligand>
</feature>
<dbReference type="AlphaFoldDB" id="A0A6B1DRS0"/>
<dbReference type="SUPFAM" id="SSF53613">
    <property type="entry name" value="Ribokinase-like"/>
    <property type="match status" value="1"/>
</dbReference>
<reference evidence="11" key="1">
    <citation type="submission" date="2019-09" db="EMBL/GenBank/DDBJ databases">
        <title>Characterisation of the sponge microbiome using genome-centric metagenomics.</title>
        <authorList>
            <person name="Engelberts J.P."/>
            <person name="Robbins S.J."/>
            <person name="De Goeij J.M."/>
            <person name="Aranda M."/>
            <person name="Bell S.C."/>
            <person name="Webster N.S."/>
        </authorList>
    </citation>
    <scope>NUCLEOTIDE SEQUENCE</scope>
    <source>
        <strain evidence="11">SB0662_bin_9</strain>
    </source>
</reference>
<dbReference type="Gene3D" id="3.40.1190.20">
    <property type="match status" value="1"/>
</dbReference>
<comment type="function">
    <text evidence="9">Catalyzes the phosphorylation of ribose at O-5 in a reaction requiring ATP and magnesium. The resulting D-ribose-5-phosphate can then be used either for sythesis of nucleotides, histidine, and tryptophan, or as a component of the pentose phosphate pathway.</text>
</comment>
<dbReference type="GO" id="GO:0019303">
    <property type="term" value="P:D-ribose catabolic process"/>
    <property type="evidence" value="ECO:0007669"/>
    <property type="project" value="UniProtKB-UniRule"/>
</dbReference>
<keyword evidence="1 9" id="KW-0808">Transferase</keyword>
<dbReference type="InterPro" id="IPR011611">
    <property type="entry name" value="PfkB_dom"/>
</dbReference>
<evidence type="ECO:0000256" key="8">
    <source>
        <dbReference type="ARBA" id="ARBA00023277"/>
    </source>
</evidence>
<keyword evidence="4 9" id="KW-0418">Kinase</keyword>
<comment type="activity regulation">
    <text evidence="9">Activated by a monovalent cation that binds near, but not in, the active site. The most likely occupant of the site in vivo is potassium. Ion binding induces a conformational change that may alter substrate affinity.</text>
</comment>
<feature type="binding site" evidence="9">
    <location>
        <position position="244"/>
    </location>
    <ligand>
        <name>substrate</name>
    </ligand>
</feature>
<dbReference type="Pfam" id="PF00294">
    <property type="entry name" value="PfkB"/>
    <property type="match status" value="1"/>
</dbReference>
<feature type="binding site" evidence="9">
    <location>
        <position position="180"/>
    </location>
    <ligand>
        <name>ATP</name>
        <dbReference type="ChEBI" id="CHEBI:30616"/>
    </ligand>
</feature>
<dbReference type="PANTHER" id="PTHR10584">
    <property type="entry name" value="SUGAR KINASE"/>
    <property type="match status" value="1"/>
</dbReference>
<dbReference type="InterPro" id="IPR029056">
    <property type="entry name" value="Ribokinase-like"/>
</dbReference>
<evidence type="ECO:0000256" key="7">
    <source>
        <dbReference type="ARBA" id="ARBA00022958"/>
    </source>
</evidence>
<proteinExistence type="inferred from homology"/>
<dbReference type="GO" id="GO:0005524">
    <property type="term" value="F:ATP binding"/>
    <property type="evidence" value="ECO:0007669"/>
    <property type="project" value="UniProtKB-UniRule"/>
</dbReference>
<comment type="similarity">
    <text evidence="9">Belongs to the carbohydrate kinase PfkB family. Ribokinase subfamily.</text>
</comment>
<feature type="binding site" evidence="9">
    <location>
        <position position="274"/>
    </location>
    <ligand>
        <name>K(+)</name>
        <dbReference type="ChEBI" id="CHEBI:29103"/>
    </ligand>
</feature>
<dbReference type="EC" id="2.7.1.15" evidence="9"/>
<keyword evidence="6 9" id="KW-0460">Magnesium</keyword>
<evidence type="ECO:0000256" key="2">
    <source>
        <dbReference type="ARBA" id="ARBA00022723"/>
    </source>
</evidence>
<feature type="binding site" evidence="9">
    <location>
        <begin position="37"/>
        <end position="41"/>
    </location>
    <ligand>
        <name>substrate</name>
    </ligand>
</feature>
<keyword evidence="5 9" id="KW-0067">ATP-binding</keyword>
<dbReference type="EMBL" id="VXPY01000026">
    <property type="protein sequence ID" value="MYD89515.1"/>
    <property type="molecule type" value="Genomic_DNA"/>
</dbReference>
<evidence type="ECO:0000256" key="3">
    <source>
        <dbReference type="ARBA" id="ARBA00022741"/>
    </source>
</evidence>
<dbReference type="UniPathway" id="UPA00916">
    <property type="reaction ID" value="UER00889"/>
</dbReference>
<keyword evidence="7 9" id="KW-0630">Potassium</keyword>
<evidence type="ECO:0000256" key="5">
    <source>
        <dbReference type="ARBA" id="ARBA00022840"/>
    </source>
</evidence>
<comment type="caution">
    <text evidence="9">Lacks conserved residue(s) required for the propagation of feature annotation.</text>
</comment>
<dbReference type="GO" id="GO:0046872">
    <property type="term" value="F:metal ion binding"/>
    <property type="evidence" value="ECO:0007669"/>
    <property type="project" value="UniProtKB-KW"/>
</dbReference>
<comment type="catalytic activity">
    <reaction evidence="9">
        <text>D-ribose + ATP = D-ribose 5-phosphate + ADP + H(+)</text>
        <dbReference type="Rhea" id="RHEA:13697"/>
        <dbReference type="ChEBI" id="CHEBI:15378"/>
        <dbReference type="ChEBI" id="CHEBI:30616"/>
        <dbReference type="ChEBI" id="CHEBI:47013"/>
        <dbReference type="ChEBI" id="CHEBI:78346"/>
        <dbReference type="ChEBI" id="CHEBI:456216"/>
        <dbReference type="EC" id="2.7.1.15"/>
    </reaction>
</comment>
<feature type="binding site" evidence="9">
    <location>
        <begin position="243"/>
        <end position="244"/>
    </location>
    <ligand>
        <name>ATP</name>
        <dbReference type="ChEBI" id="CHEBI:30616"/>
    </ligand>
</feature>
<feature type="binding site" evidence="9">
    <location>
        <position position="240"/>
    </location>
    <ligand>
        <name>K(+)</name>
        <dbReference type="ChEBI" id="CHEBI:29103"/>
    </ligand>
</feature>
<feature type="domain" description="Carbohydrate kinase PfkB" evidence="10">
    <location>
        <begin position="2"/>
        <end position="285"/>
    </location>
</feature>
<dbReference type="PANTHER" id="PTHR10584:SF166">
    <property type="entry name" value="RIBOKINASE"/>
    <property type="match status" value="1"/>
</dbReference>
<evidence type="ECO:0000256" key="4">
    <source>
        <dbReference type="ARBA" id="ARBA00022777"/>
    </source>
</evidence>
<dbReference type="GO" id="GO:0004747">
    <property type="term" value="F:ribokinase activity"/>
    <property type="evidence" value="ECO:0007669"/>
    <property type="project" value="UniProtKB-UniRule"/>
</dbReference>
<accession>A0A6B1DRS0</accession>
<dbReference type="GO" id="GO:0005737">
    <property type="term" value="C:cytoplasm"/>
    <property type="evidence" value="ECO:0007669"/>
    <property type="project" value="UniProtKB-SubCell"/>
</dbReference>
<evidence type="ECO:0000256" key="9">
    <source>
        <dbReference type="HAMAP-Rule" id="MF_01987"/>
    </source>
</evidence>
<keyword evidence="9" id="KW-0963">Cytoplasm</keyword>
<feature type="binding site" evidence="9">
    <location>
        <position position="279"/>
    </location>
    <ligand>
        <name>K(+)</name>
        <dbReference type="ChEBI" id="CHEBI:29103"/>
    </ligand>
</feature>